<evidence type="ECO:0000313" key="1">
    <source>
        <dbReference type="EMBL" id="KAF9485064.1"/>
    </source>
</evidence>
<comment type="caution">
    <text evidence="1">The sequence shown here is derived from an EMBL/GenBank/DDBJ whole genome shotgun (WGS) entry which is preliminary data.</text>
</comment>
<accession>A0A9P6D5Z8</accession>
<dbReference type="Proteomes" id="UP000807469">
    <property type="component" value="Unassembled WGS sequence"/>
</dbReference>
<evidence type="ECO:0000313" key="2">
    <source>
        <dbReference type="Proteomes" id="UP000807469"/>
    </source>
</evidence>
<dbReference type="EMBL" id="MU155138">
    <property type="protein sequence ID" value="KAF9485064.1"/>
    <property type="molecule type" value="Genomic_DNA"/>
</dbReference>
<sequence length="645" mass="72802">MATTYPSEGRCKLSLPSTYLYGIFSEGVFTPPPWTKHTGSSQNPIATSTLQWQPAHWSSLLQALSNLEDSLRAIHKRKIVRPIAGNTSLISQSPKEYMMMLLCPISDIFNQLKLPDTLPMKCIDIAFDDELYGATFLVEGVEHWLSVHPPVVLCLPDDLFDTNGCLSSRAQYGLSKTLEYSPLTSSIIISNFREVAICLPPTTRCPEPTFEKVSTTDPSRALRVIVTAYLIMSLRPSRRYMNIPGLEAPVTQDMVGPWQSPNAPLLSDEQIFLTHHKHSDFDLITLVHDRARALQFFRWKDYVRQHTPKVVVQPRDVLNAVTNVLPHDAHPIYPYDASELPPDTLEHLSMIQRESSLAVAGIDNSLRESQIFALEIESVLSEGTKYGISTVYRCRITSIDNGPVLSSTPLCLKLFDDRLQSLDVPLENDDPGWITEVACAQTDALTEALAYEKLCPVQGSIVPWYYGMHQFTLPNGNILYGLLIEFVEGGDLRSEYVKNLSTEEKIQTIKSIRHGIRVLDVSDICQRDWCAGQIMVHTTPAQKLTHVVLIDFASTTQTWDPDQPILLDNHSPIFLMLIRWARSVGFAQGLIWEHFDEPDEWDPVSVSLDHTKRRLEARTLFPFIITPKPPPIPFPPLRKKENAIR</sequence>
<proteinExistence type="predicted"/>
<dbReference type="SUPFAM" id="SSF56112">
    <property type="entry name" value="Protein kinase-like (PK-like)"/>
    <property type="match status" value="1"/>
</dbReference>
<dbReference type="OrthoDB" id="3138711at2759"/>
<dbReference type="AlphaFoldDB" id="A0A9P6D5Z8"/>
<protein>
    <submittedName>
        <fullName evidence="1">Uncharacterized protein</fullName>
    </submittedName>
</protein>
<organism evidence="1 2">
    <name type="scientific">Pholiota conissans</name>
    <dbReference type="NCBI Taxonomy" id="109636"/>
    <lineage>
        <taxon>Eukaryota</taxon>
        <taxon>Fungi</taxon>
        <taxon>Dikarya</taxon>
        <taxon>Basidiomycota</taxon>
        <taxon>Agaricomycotina</taxon>
        <taxon>Agaricomycetes</taxon>
        <taxon>Agaricomycetidae</taxon>
        <taxon>Agaricales</taxon>
        <taxon>Agaricineae</taxon>
        <taxon>Strophariaceae</taxon>
        <taxon>Pholiota</taxon>
    </lineage>
</organism>
<feature type="non-terminal residue" evidence="1">
    <location>
        <position position="1"/>
    </location>
</feature>
<reference evidence="1" key="1">
    <citation type="submission" date="2020-11" db="EMBL/GenBank/DDBJ databases">
        <authorList>
            <consortium name="DOE Joint Genome Institute"/>
            <person name="Ahrendt S."/>
            <person name="Riley R."/>
            <person name="Andreopoulos W."/>
            <person name="Labutti K."/>
            <person name="Pangilinan J."/>
            <person name="Ruiz-Duenas F.J."/>
            <person name="Barrasa J.M."/>
            <person name="Sanchez-Garcia M."/>
            <person name="Camarero S."/>
            <person name="Miyauchi S."/>
            <person name="Serrano A."/>
            <person name="Linde D."/>
            <person name="Babiker R."/>
            <person name="Drula E."/>
            <person name="Ayuso-Fernandez I."/>
            <person name="Pacheco R."/>
            <person name="Padilla G."/>
            <person name="Ferreira P."/>
            <person name="Barriuso J."/>
            <person name="Kellner H."/>
            <person name="Castanera R."/>
            <person name="Alfaro M."/>
            <person name="Ramirez L."/>
            <person name="Pisabarro A.G."/>
            <person name="Kuo A."/>
            <person name="Tritt A."/>
            <person name="Lipzen A."/>
            <person name="He G."/>
            <person name="Yan M."/>
            <person name="Ng V."/>
            <person name="Cullen D."/>
            <person name="Martin F."/>
            <person name="Rosso M.-N."/>
            <person name="Henrissat B."/>
            <person name="Hibbett D."/>
            <person name="Martinez A.T."/>
            <person name="Grigoriev I.V."/>
        </authorList>
    </citation>
    <scope>NUCLEOTIDE SEQUENCE</scope>
    <source>
        <strain evidence="1">CIRM-BRFM 674</strain>
    </source>
</reference>
<gene>
    <name evidence="1" type="ORF">BDN70DRAFT_989108</name>
</gene>
<dbReference type="InterPro" id="IPR011009">
    <property type="entry name" value="Kinase-like_dom_sf"/>
</dbReference>
<keyword evidence="2" id="KW-1185">Reference proteome</keyword>
<name>A0A9P6D5Z8_9AGAR</name>